<organism evidence="1 2">
    <name type="scientific">Mycena venus</name>
    <dbReference type="NCBI Taxonomy" id="2733690"/>
    <lineage>
        <taxon>Eukaryota</taxon>
        <taxon>Fungi</taxon>
        <taxon>Dikarya</taxon>
        <taxon>Basidiomycota</taxon>
        <taxon>Agaricomycotina</taxon>
        <taxon>Agaricomycetes</taxon>
        <taxon>Agaricomycetidae</taxon>
        <taxon>Agaricales</taxon>
        <taxon>Marasmiineae</taxon>
        <taxon>Mycenaceae</taxon>
        <taxon>Mycena</taxon>
    </lineage>
</organism>
<dbReference type="Proteomes" id="UP000620124">
    <property type="component" value="Unassembled WGS sequence"/>
</dbReference>
<proteinExistence type="predicted"/>
<protein>
    <recommendedName>
        <fullName evidence="3">F-box domain-containing protein</fullName>
    </recommendedName>
</protein>
<comment type="caution">
    <text evidence="1">The sequence shown here is derived from an EMBL/GenBank/DDBJ whole genome shotgun (WGS) entry which is preliminary data.</text>
</comment>
<name>A0A8H6Y567_9AGAR</name>
<dbReference type="OrthoDB" id="3033335at2759"/>
<dbReference type="InterPro" id="IPR032675">
    <property type="entry name" value="LRR_dom_sf"/>
</dbReference>
<dbReference type="EMBL" id="JACAZI010000009">
    <property type="protein sequence ID" value="KAF7352426.1"/>
    <property type="molecule type" value="Genomic_DNA"/>
</dbReference>
<evidence type="ECO:0000313" key="2">
    <source>
        <dbReference type="Proteomes" id="UP000620124"/>
    </source>
</evidence>
<accession>A0A8H6Y567</accession>
<keyword evidence="2" id="KW-1185">Reference proteome</keyword>
<gene>
    <name evidence="1" type="ORF">MVEN_01207100</name>
</gene>
<dbReference type="AlphaFoldDB" id="A0A8H6Y567"/>
<dbReference type="Gene3D" id="3.80.10.10">
    <property type="entry name" value="Ribonuclease Inhibitor"/>
    <property type="match status" value="1"/>
</dbReference>
<evidence type="ECO:0000313" key="1">
    <source>
        <dbReference type="EMBL" id="KAF7352426.1"/>
    </source>
</evidence>
<evidence type="ECO:0008006" key="3">
    <source>
        <dbReference type="Google" id="ProtNLM"/>
    </source>
</evidence>
<sequence length="268" mass="29821">MSIFTNAPRLRDLCLLSPTEIYLPLDFSLPWLQLTKFEGALHDLSLFTLAPNLREAICLFDPDDDSTVITHPNLRSLTTQEESGTDILEYLTLPALQHLAVSYLPSHDSLADFLLRSSPPLISLSFVGDSYGTPFNSWGQCLPSTLERLEIRDASADGLVDSSILNALPNLRTLIFNGVAGGLDFYFLVEYLYSRFKQLHTFKLVWENDPFLDAETYGGGPPWSGVRRNDTISGHLTRLAQSGMNIYLGTHEKSYFPIGGAAIGRDFV</sequence>
<reference evidence="1" key="1">
    <citation type="submission" date="2020-05" db="EMBL/GenBank/DDBJ databases">
        <title>Mycena genomes resolve the evolution of fungal bioluminescence.</title>
        <authorList>
            <person name="Tsai I.J."/>
        </authorList>
    </citation>
    <scope>NUCLEOTIDE SEQUENCE</scope>
    <source>
        <strain evidence="1">CCC161011</strain>
    </source>
</reference>
<dbReference type="SUPFAM" id="SSF52047">
    <property type="entry name" value="RNI-like"/>
    <property type="match status" value="1"/>
</dbReference>